<dbReference type="OMA" id="VRCWCGG"/>
<dbReference type="AlphaFoldDB" id="A0A0N4YML0"/>
<dbReference type="WBParaSite" id="NBR_0001841301-mRNA-1">
    <property type="protein sequence ID" value="NBR_0001841301-mRNA-1"/>
    <property type="gene ID" value="NBR_0001841301"/>
</dbReference>
<evidence type="ECO:0000313" key="2">
    <source>
        <dbReference type="WBParaSite" id="NBR_0001841301-mRNA-1"/>
    </source>
</evidence>
<accession>A0A0N4YML0</accession>
<feature type="compositionally biased region" description="Low complexity" evidence="1">
    <location>
        <begin position="144"/>
        <end position="170"/>
    </location>
</feature>
<feature type="compositionally biased region" description="Acidic residues" evidence="1">
    <location>
        <begin position="279"/>
        <end position="288"/>
    </location>
</feature>
<feature type="compositionally biased region" description="Basic and acidic residues" evidence="1">
    <location>
        <begin position="219"/>
        <end position="278"/>
    </location>
</feature>
<reference evidence="2" key="1">
    <citation type="submission" date="2017-02" db="UniProtKB">
        <authorList>
            <consortium name="WormBaseParasite"/>
        </authorList>
    </citation>
    <scope>IDENTIFICATION</scope>
</reference>
<feature type="region of interest" description="Disordered" evidence="1">
    <location>
        <begin position="215"/>
        <end position="298"/>
    </location>
</feature>
<sequence>LCSNYYLIPGYGLVTEECPTAAVGCRIKAQKDHVEWYEWSKLYDRNQLVCVYPGEYDGTAGCQRKPSGNVRCWCGGTSDCNDEETSSQLVDAFQKSDRQRIQFIIARLEEGKKVPPTTTEATTTRSRPTRPTAARRPVHRKLTTRTTTKAPTTSTTSTTTSTTTTTTTETIDNDVEDREHQAEETLLGKSFDETRRKLNEEMREEDERLQQLLADEEAELSRDQEDSTEGREEQRRRERERNRMERRERARADERRRQTEEQSLRNRERAQKFRKTPESDEDDDEEDVADKAKSSTNSTWSLSLLLSTVLLVLLRSEY</sequence>
<organism evidence="2">
    <name type="scientific">Nippostrongylus brasiliensis</name>
    <name type="common">Rat hookworm</name>
    <dbReference type="NCBI Taxonomy" id="27835"/>
    <lineage>
        <taxon>Eukaryota</taxon>
        <taxon>Metazoa</taxon>
        <taxon>Ecdysozoa</taxon>
        <taxon>Nematoda</taxon>
        <taxon>Chromadorea</taxon>
        <taxon>Rhabditida</taxon>
        <taxon>Rhabditina</taxon>
        <taxon>Rhabditomorpha</taxon>
        <taxon>Strongyloidea</taxon>
        <taxon>Heligmosomidae</taxon>
        <taxon>Nippostrongylus</taxon>
    </lineage>
</organism>
<evidence type="ECO:0000256" key="1">
    <source>
        <dbReference type="SAM" id="MobiDB-lite"/>
    </source>
</evidence>
<protein>
    <submittedName>
        <fullName evidence="2">Fibronectin type-II domain-containing protein</fullName>
    </submittedName>
</protein>
<proteinExistence type="predicted"/>
<feature type="compositionally biased region" description="Low complexity" evidence="1">
    <location>
        <begin position="115"/>
        <end position="135"/>
    </location>
</feature>
<feature type="region of interest" description="Disordered" evidence="1">
    <location>
        <begin position="110"/>
        <end position="194"/>
    </location>
</feature>
<name>A0A0N4YML0_NIPBR</name>